<evidence type="ECO:0000259" key="2">
    <source>
        <dbReference type="Pfam" id="PF20434"/>
    </source>
</evidence>
<name>A0A3B1BHT0_9ZZZZ</name>
<proteinExistence type="predicted"/>
<dbReference type="PANTHER" id="PTHR48081">
    <property type="entry name" value="AB HYDROLASE SUPERFAMILY PROTEIN C4A8.06C"/>
    <property type="match status" value="1"/>
</dbReference>
<dbReference type="Gene3D" id="3.40.50.1820">
    <property type="entry name" value="alpha/beta hydrolase"/>
    <property type="match status" value="1"/>
</dbReference>
<gene>
    <name evidence="3" type="ORF">MNBD_IGNAVI01-2446</name>
</gene>
<dbReference type="SUPFAM" id="SSF53474">
    <property type="entry name" value="alpha/beta-Hydrolases"/>
    <property type="match status" value="1"/>
</dbReference>
<feature type="non-terminal residue" evidence="3">
    <location>
        <position position="160"/>
    </location>
</feature>
<dbReference type="InterPro" id="IPR029058">
    <property type="entry name" value="AB_hydrolase_fold"/>
</dbReference>
<dbReference type="GO" id="GO:0016787">
    <property type="term" value="F:hydrolase activity"/>
    <property type="evidence" value="ECO:0007669"/>
    <property type="project" value="UniProtKB-KW"/>
</dbReference>
<organism evidence="3">
    <name type="scientific">hydrothermal vent metagenome</name>
    <dbReference type="NCBI Taxonomy" id="652676"/>
    <lineage>
        <taxon>unclassified sequences</taxon>
        <taxon>metagenomes</taxon>
        <taxon>ecological metagenomes</taxon>
    </lineage>
</organism>
<feature type="domain" description="BD-FAE-like" evidence="2">
    <location>
        <begin position="76"/>
        <end position="160"/>
    </location>
</feature>
<keyword evidence="1" id="KW-0378">Hydrolase</keyword>
<sequence>MNKFMILLLLLVTPIILFSQDKPPEVPDGYSSMTTMKIAYFFGTLDLMEKDFPVPDDVKEYKDIVYKTIDSTKLKLDIYHLKNISKPAPLLIFIHGGAWKKGDKHDYLRYLVDYAQKGYVTATVQYRFTNKAKFPAQILDVNAAVIWLKQHADEYHINRN</sequence>
<protein>
    <submittedName>
        <fullName evidence="3">Carboxylesterase, type B</fullName>
    </submittedName>
</protein>
<dbReference type="InterPro" id="IPR050300">
    <property type="entry name" value="GDXG_lipolytic_enzyme"/>
</dbReference>
<evidence type="ECO:0000256" key="1">
    <source>
        <dbReference type="ARBA" id="ARBA00022801"/>
    </source>
</evidence>
<accession>A0A3B1BHT0</accession>
<dbReference type="AlphaFoldDB" id="A0A3B1BHT0"/>
<dbReference type="EMBL" id="UOGD01000080">
    <property type="protein sequence ID" value="VAX17579.1"/>
    <property type="molecule type" value="Genomic_DNA"/>
</dbReference>
<evidence type="ECO:0000313" key="3">
    <source>
        <dbReference type="EMBL" id="VAX17579.1"/>
    </source>
</evidence>
<reference evidence="3" key="1">
    <citation type="submission" date="2018-06" db="EMBL/GenBank/DDBJ databases">
        <authorList>
            <person name="Zhirakovskaya E."/>
        </authorList>
    </citation>
    <scope>NUCLEOTIDE SEQUENCE</scope>
</reference>
<dbReference type="Pfam" id="PF20434">
    <property type="entry name" value="BD-FAE"/>
    <property type="match status" value="1"/>
</dbReference>
<dbReference type="InterPro" id="IPR049492">
    <property type="entry name" value="BD-FAE-like_dom"/>
</dbReference>